<sequence>MGTNYQFPVFFECAHLNDDQRKRIESYFHIKRKSGGGECGSVTEVGGTVYSIAFKEQEAQQSVLQRSKHVLEIAGATIVLNVRDNARPSTSSDNATLPPGLAGSPNLKLATTSPQQKQQSSIPPNLLTSSEEYELKRDIYIFRYLKESPKVKEELENQLALLSCTAELQPEEERVLVRRVAQPGAVGEIKDWKSEVNKLFDGYKCHYEVDSHKVKALLQSYSSHQTTDEVKVYSEIGMAVVVGERYQVEARLTNLNSLCVKNRGSRSNDTQTTVRRIGEAKLRLLWKEIKCSLGQKFPTLKVSQADEGKIVLAGSVEELLKAGEVITEKEKLVFERAIADKSPHFLAFLKKVYGGPGLLCDFLGVAEMVEAEIRDTTLHFFSLSADNLEDSVKKIQENFKDVRYDILNCPVVPPELCEKLKSKTNEMNQKQYRANVVFGADGTVCLLGHSEEVEELSETVSQFILDQTSMEGKVILPFRELVPLLPEFLQIQGFDYSDVTFSPEASSSSPMVLLVGSSSKVTEVRNRLGPLLDSTVQNRVTIDLPGAARYFNSHSGRESLLKVAHSQKCLIQLEEQPHLSRENSTVAKYNLQHGLQMMVYQGDITKQYADGIVNAANEDLNHVGGVAAALSKAGGPQVQKECKVLVEQTGKIAVGEVVVTTGGDLKCKNLLHAVGPESGKASGRERVILEKTVRKALDLAELMEFKSIALPCISSGIYGVPIKVCSEAIVTAIKEFGSRAGRSLSKIILIDKRGEVVRALQEACDRLLLEKDLGFKVDIPDQEAASGATAEAPVQVEIVQGTIENQQADAIVSPMVGHDPMSTRIGKTLSNMTGGQLEAKFHKEAGGATLPSESVVVEGLPGLKCKAVFFLNLLSWDNNQHGSAAQALRQGIKKILAICNIRAYSSVTLPVLGTGGLLHFPHNVASRILLEEVSVFEQNQTRRSPFLVRIVVQPMDKESSKALQSAQGDLHLRGFTNDVNPAQASFYRHVSITNDEVTAMIGGVKLQILHGDIVAAGTDVIVNTTDFKNHQSGVSNAILTAAGPAVAAQLEKVGIPADLICSTQPGLLGCKEIIHAGFKSDCDLIRKNCAKILKLCESKGFGSVAFPAINTGQGRLSSVDASKAMLDGLASSIRDMNPVSLSLIRIVNLQQAVFKDFRSELESRLGLFCPCSMSYVFHHKARQKLKKLQEKFSRLSTSLFKQDQTFVSSKPELTVLRVISCGPDVTNSVKKDLELIVQQELLERTVDVDSFYKLDEMELDAVKAKIKVTGISLEHKPVNAGRSRGRDQSGSGQEVYVLKGLKEDVFSVLELINKAVQKALKEDIKDKEEAMLALTIQWAMKDDKGEWQELSLCDNYMLEEAHLQKKVSVDMETPDGVTLKVNLNSLEATDWTTGKTYKLKRTESEALDLPSHWEPMHQDIFKKVELQPNSQEYQDVAKDFHRTTKYKIHKIERVQNVYLWNAFSLCRQRILTKNGLAELGEMQLYHGTSAESCNCIERDRFDRSYAGEHAAIYGKGVYFAVNANYSANRYCPADPSGMKRLYVARVLTGRYTVGSSSMKAPPPRGSDPTDCFDSLVNNQQQPIMFVIFHDDQAYPEYLITFS</sequence>
<dbReference type="GO" id="GO:0003714">
    <property type="term" value="F:transcription corepressor activity"/>
    <property type="evidence" value="ECO:0007669"/>
    <property type="project" value="TreeGrafter"/>
</dbReference>
<feature type="domain" description="Macro" evidence="11">
    <location>
        <begin position="993"/>
        <end position="1165"/>
    </location>
</feature>
<feature type="region of interest" description="Disordered" evidence="8">
    <location>
        <begin position="85"/>
        <end position="126"/>
    </location>
</feature>
<dbReference type="CDD" id="cd01439">
    <property type="entry name" value="TCCD_inducible_PARP_like"/>
    <property type="match status" value="1"/>
</dbReference>
<accession>A0AAV9QQU3</accession>
<evidence type="ECO:0000313" key="12">
    <source>
        <dbReference type="EMBL" id="KAK5598472.1"/>
    </source>
</evidence>
<evidence type="ECO:0000259" key="11">
    <source>
        <dbReference type="PROSITE" id="PS51154"/>
    </source>
</evidence>
<feature type="domain" description="WWE" evidence="9">
    <location>
        <begin position="1323"/>
        <end position="1401"/>
    </location>
</feature>
<feature type="domain" description="PARP catalytic" evidence="10">
    <location>
        <begin position="1409"/>
        <end position="1602"/>
    </location>
</feature>
<dbReference type="Pfam" id="PF23222">
    <property type="entry name" value="RRM_PARP14_1"/>
    <property type="match status" value="1"/>
</dbReference>
<comment type="caution">
    <text evidence="12">The sequence shown here is derived from an EMBL/GenBank/DDBJ whole genome shotgun (WGS) entry which is preliminary data.</text>
</comment>
<dbReference type="EMBL" id="JAHHUM010003078">
    <property type="protein sequence ID" value="KAK5598472.1"/>
    <property type="molecule type" value="Genomic_DNA"/>
</dbReference>
<feature type="compositionally biased region" description="Low complexity" evidence="8">
    <location>
        <begin position="113"/>
        <end position="124"/>
    </location>
</feature>
<evidence type="ECO:0000256" key="6">
    <source>
        <dbReference type="ARBA" id="ARBA00024347"/>
    </source>
</evidence>
<comment type="similarity">
    <text evidence="6">Belongs to the ARTD/PARP family.</text>
</comment>
<evidence type="ECO:0000259" key="10">
    <source>
        <dbReference type="PROSITE" id="PS51059"/>
    </source>
</evidence>
<reference evidence="12 13" key="1">
    <citation type="submission" date="2021-06" db="EMBL/GenBank/DDBJ databases">
        <authorList>
            <person name="Palmer J.M."/>
        </authorList>
    </citation>
    <scope>NUCLEOTIDE SEQUENCE [LARGE SCALE GENOMIC DNA]</scope>
    <source>
        <strain evidence="12 13">MEX-2019</strain>
        <tissue evidence="12">Muscle</tissue>
    </source>
</reference>
<protein>
    <recommendedName>
        <fullName evidence="7">Poly [ADP-ribose] polymerase</fullName>
        <shortName evidence="7">PARP</shortName>
        <ecNumber evidence="7">2.4.2.-</ecNumber>
    </recommendedName>
</protein>
<dbReference type="SUPFAM" id="SSF117839">
    <property type="entry name" value="WWE domain"/>
    <property type="match status" value="1"/>
</dbReference>
<evidence type="ECO:0000256" key="5">
    <source>
        <dbReference type="ARBA" id="ARBA00023242"/>
    </source>
</evidence>
<dbReference type="PROSITE" id="PS51059">
    <property type="entry name" value="PARP_CATALYTIC"/>
    <property type="match status" value="1"/>
</dbReference>
<dbReference type="GO" id="GO:0070212">
    <property type="term" value="P:protein poly-ADP-ribosylation"/>
    <property type="evidence" value="ECO:0007669"/>
    <property type="project" value="TreeGrafter"/>
</dbReference>
<dbReference type="GO" id="GO:0010629">
    <property type="term" value="P:negative regulation of gene expression"/>
    <property type="evidence" value="ECO:0007669"/>
    <property type="project" value="TreeGrafter"/>
</dbReference>
<dbReference type="GO" id="GO:0005737">
    <property type="term" value="C:cytoplasm"/>
    <property type="evidence" value="ECO:0007669"/>
    <property type="project" value="TreeGrafter"/>
</dbReference>
<dbReference type="Pfam" id="PF01661">
    <property type="entry name" value="Macro"/>
    <property type="match status" value="2"/>
</dbReference>
<gene>
    <name evidence="12" type="ORF">CRENBAI_010271</name>
</gene>
<dbReference type="InterPro" id="IPR004170">
    <property type="entry name" value="WWE_dom"/>
</dbReference>
<keyword evidence="13" id="KW-1185">Reference proteome</keyword>
<dbReference type="Proteomes" id="UP001311232">
    <property type="component" value="Unassembled WGS sequence"/>
</dbReference>
<evidence type="ECO:0000256" key="4">
    <source>
        <dbReference type="ARBA" id="ARBA00023027"/>
    </source>
</evidence>
<dbReference type="Pfam" id="PF00644">
    <property type="entry name" value="PARP"/>
    <property type="match status" value="1"/>
</dbReference>
<dbReference type="Gene3D" id="3.30.720.50">
    <property type="match status" value="1"/>
</dbReference>
<keyword evidence="5" id="KW-0539">Nucleus</keyword>
<proteinExistence type="inferred from homology"/>
<dbReference type="EC" id="2.4.2.-" evidence="7"/>
<name>A0AAV9QQU3_9TELE</name>
<dbReference type="Gene3D" id="3.40.220.10">
    <property type="entry name" value="Leucine Aminopeptidase, subunit E, domain 1"/>
    <property type="match status" value="3"/>
</dbReference>
<evidence type="ECO:0000313" key="13">
    <source>
        <dbReference type="Proteomes" id="UP001311232"/>
    </source>
</evidence>
<dbReference type="Gene3D" id="3.90.228.10">
    <property type="match status" value="1"/>
</dbReference>
<evidence type="ECO:0000256" key="1">
    <source>
        <dbReference type="ARBA" id="ARBA00004123"/>
    </source>
</evidence>
<dbReference type="InterPro" id="IPR012317">
    <property type="entry name" value="Poly(ADP-ribose)pol_cat_dom"/>
</dbReference>
<dbReference type="InterPro" id="IPR002589">
    <property type="entry name" value="Macro_dom"/>
</dbReference>
<evidence type="ECO:0000256" key="8">
    <source>
        <dbReference type="SAM" id="MobiDB-lite"/>
    </source>
</evidence>
<dbReference type="PANTHER" id="PTHR14453:SF107">
    <property type="entry name" value="POLY [ADP-RIBOSE] POLYMERASE"/>
    <property type="match status" value="1"/>
</dbReference>
<evidence type="ECO:0000259" key="9">
    <source>
        <dbReference type="PROSITE" id="PS50918"/>
    </source>
</evidence>
<comment type="subcellular location">
    <subcellularLocation>
        <location evidence="1">Nucleus</location>
    </subcellularLocation>
</comment>
<dbReference type="InterPro" id="IPR043472">
    <property type="entry name" value="Macro_dom-like"/>
</dbReference>
<dbReference type="InterPro" id="IPR052056">
    <property type="entry name" value="Mono-ARTD/PARP"/>
</dbReference>
<dbReference type="FunFam" id="3.90.228.10:FF:000008">
    <property type="entry name" value="Poly [ADP-ribose] polymerase"/>
    <property type="match status" value="1"/>
</dbReference>
<dbReference type="InterPro" id="IPR057051">
    <property type="entry name" value="PARP14_RPM_1"/>
</dbReference>
<feature type="domain" description="Macro" evidence="11">
    <location>
        <begin position="584"/>
        <end position="768"/>
    </location>
</feature>
<dbReference type="GO" id="GO:1990404">
    <property type="term" value="F:NAD+-protein mono-ADP-ribosyltransferase activity"/>
    <property type="evidence" value="ECO:0007669"/>
    <property type="project" value="TreeGrafter"/>
</dbReference>
<dbReference type="Gene3D" id="3.30.70.330">
    <property type="match status" value="1"/>
</dbReference>
<keyword evidence="3 7" id="KW-0808">Transferase</keyword>
<dbReference type="CDD" id="cd02907">
    <property type="entry name" value="Macro_Af1521_BAL-like"/>
    <property type="match status" value="1"/>
</dbReference>
<keyword evidence="2 7" id="KW-0328">Glycosyltransferase</keyword>
<evidence type="ECO:0000256" key="3">
    <source>
        <dbReference type="ARBA" id="ARBA00022679"/>
    </source>
</evidence>
<dbReference type="PROSITE" id="PS50918">
    <property type="entry name" value="WWE"/>
    <property type="match status" value="1"/>
</dbReference>
<dbReference type="InterPro" id="IPR037197">
    <property type="entry name" value="WWE_dom_sf"/>
</dbReference>
<keyword evidence="4 7" id="KW-0520">NAD</keyword>
<dbReference type="SUPFAM" id="SSF56399">
    <property type="entry name" value="ADP-ribosylation"/>
    <property type="match status" value="1"/>
</dbReference>
<dbReference type="SMART" id="SM00506">
    <property type="entry name" value="A1pp"/>
    <property type="match status" value="3"/>
</dbReference>
<organism evidence="12 13">
    <name type="scientific">Crenichthys baileyi</name>
    <name type="common">White River springfish</name>
    <dbReference type="NCBI Taxonomy" id="28760"/>
    <lineage>
        <taxon>Eukaryota</taxon>
        <taxon>Metazoa</taxon>
        <taxon>Chordata</taxon>
        <taxon>Craniata</taxon>
        <taxon>Vertebrata</taxon>
        <taxon>Euteleostomi</taxon>
        <taxon>Actinopterygii</taxon>
        <taxon>Neopterygii</taxon>
        <taxon>Teleostei</taxon>
        <taxon>Neoteleostei</taxon>
        <taxon>Acanthomorphata</taxon>
        <taxon>Ovalentaria</taxon>
        <taxon>Atherinomorphae</taxon>
        <taxon>Cyprinodontiformes</taxon>
        <taxon>Goodeidae</taxon>
        <taxon>Crenichthys</taxon>
    </lineage>
</organism>
<dbReference type="GO" id="GO:0003950">
    <property type="term" value="F:NAD+ poly-ADP-ribosyltransferase activity"/>
    <property type="evidence" value="ECO:0007669"/>
    <property type="project" value="UniProtKB-UniRule"/>
</dbReference>
<dbReference type="GO" id="GO:0005634">
    <property type="term" value="C:nucleus"/>
    <property type="evidence" value="ECO:0007669"/>
    <property type="project" value="UniProtKB-SubCell"/>
</dbReference>
<feature type="domain" description="Macro" evidence="11">
    <location>
        <begin position="783"/>
        <end position="971"/>
    </location>
</feature>
<dbReference type="InterPro" id="IPR012677">
    <property type="entry name" value="Nucleotide-bd_a/b_plait_sf"/>
</dbReference>
<evidence type="ECO:0000256" key="7">
    <source>
        <dbReference type="RuleBase" id="RU362114"/>
    </source>
</evidence>
<dbReference type="PANTHER" id="PTHR14453">
    <property type="entry name" value="PARP/ZINC FINGER CCCH TYPE DOMAIN CONTAINING PROTEIN"/>
    <property type="match status" value="1"/>
</dbReference>
<dbReference type="SUPFAM" id="SSF52949">
    <property type="entry name" value="Macro domain-like"/>
    <property type="match status" value="3"/>
</dbReference>
<dbReference type="PROSITE" id="PS51154">
    <property type="entry name" value="MACRO"/>
    <property type="match status" value="3"/>
</dbReference>
<evidence type="ECO:0000256" key="2">
    <source>
        <dbReference type="ARBA" id="ARBA00022676"/>
    </source>
</evidence>